<organism evidence="2 3">
    <name type="scientific">Sporidiobolus salmonicolor</name>
    <name type="common">Yeast-like fungus</name>
    <name type="synonym">Sporobolomyces salmonicolor</name>
    <dbReference type="NCBI Taxonomy" id="5005"/>
    <lineage>
        <taxon>Eukaryota</taxon>
        <taxon>Fungi</taxon>
        <taxon>Dikarya</taxon>
        <taxon>Basidiomycota</taxon>
        <taxon>Pucciniomycotina</taxon>
        <taxon>Microbotryomycetes</taxon>
        <taxon>Sporidiobolales</taxon>
        <taxon>Sporidiobolaceae</taxon>
        <taxon>Sporobolomyces</taxon>
    </lineage>
</organism>
<sequence length="121" mass="12980">MFARRVVQAARPLARSFSAQQVVRKDFVQELYLKELKAYKPTAAASHTGAVKSYSTPSAPKAPEVPSADALAKELAEYDAAVINTDAPAAATTGTAEETDSLGVDEYLQLVEKDIVDEAKH</sequence>
<accession>A0A0D6EP93</accession>
<protein>
    <submittedName>
        <fullName evidence="2">SPOSA6832_03486-mRNA-1:cds</fullName>
    </submittedName>
</protein>
<dbReference type="GO" id="GO:0046933">
    <property type="term" value="F:proton-transporting ATP synthase activity, rotational mechanism"/>
    <property type="evidence" value="ECO:0007669"/>
    <property type="project" value="TreeGrafter"/>
</dbReference>
<dbReference type="PANTHER" id="PTHR28207">
    <property type="entry name" value="ATP SYNTHASE SUBUNIT H, MITOCHONDRIAL"/>
    <property type="match status" value="1"/>
</dbReference>
<dbReference type="Proteomes" id="UP000243876">
    <property type="component" value="Unassembled WGS sequence"/>
</dbReference>
<feature type="non-terminal residue" evidence="2">
    <location>
        <position position="1"/>
    </location>
</feature>
<name>A0A0D6EP93_SPOSA</name>
<keyword evidence="3" id="KW-1185">Reference proteome</keyword>
<dbReference type="AlphaFoldDB" id="A0A0D6EP93"/>
<dbReference type="InterPro" id="IPR019711">
    <property type="entry name" value="ATP_synth_F0_suH"/>
</dbReference>
<evidence type="ECO:0000313" key="3">
    <source>
        <dbReference type="Proteomes" id="UP000243876"/>
    </source>
</evidence>
<gene>
    <name evidence="2" type="primary">SPOSA6832_03486</name>
</gene>
<evidence type="ECO:0000313" key="2">
    <source>
        <dbReference type="EMBL" id="CEQ41744.1"/>
    </source>
</evidence>
<reference evidence="3" key="1">
    <citation type="submission" date="2015-02" db="EMBL/GenBank/DDBJ databases">
        <authorList>
            <person name="Gon?alves P."/>
        </authorList>
    </citation>
    <scope>NUCLEOTIDE SEQUENCE [LARGE SCALE GENOMIC DNA]</scope>
</reference>
<proteinExistence type="predicted"/>
<dbReference type="OrthoDB" id="274752at2759"/>
<feature type="region of interest" description="Disordered" evidence="1">
    <location>
        <begin position="44"/>
        <end position="68"/>
    </location>
</feature>
<evidence type="ECO:0000256" key="1">
    <source>
        <dbReference type="SAM" id="MobiDB-lite"/>
    </source>
</evidence>
<dbReference type="EMBL" id="CENE01000017">
    <property type="protein sequence ID" value="CEQ41744.1"/>
    <property type="molecule type" value="Genomic_DNA"/>
</dbReference>
<dbReference type="PANTHER" id="PTHR28207:SF1">
    <property type="entry name" value="ATP SYNTHASE SUBUNIT H, MITOCHONDRIAL"/>
    <property type="match status" value="1"/>
</dbReference>
<dbReference type="Pfam" id="PF10775">
    <property type="entry name" value="ATP_sub_h"/>
    <property type="match status" value="1"/>
</dbReference>